<dbReference type="Gene3D" id="3.30.360.10">
    <property type="entry name" value="Dihydrodipicolinate Reductase, domain 2"/>
    <property type="match status" value="1"/>
</dbReference>
<organism evidence="3 4">
    <name type="scientific">Haloferula chungangensis</name>
    <dbReference type="NCBI Taxonomy" id="1048331"/>
    <lineage>
        <taxon>Bacteria</taxon>
        <taxon>Pseudomonadati</taxon>
        <taxon>Verrucomicrobiota</taxon>
        <taxon>Verrucomicrobiia</taxon>
        <taxon>Verrucomicrobiales</taxon>
        <taxon>Verrucomicrobiaceae</taxon>
        <taxon>Haloferula</taxon>
    </lineage>
</organism>
<dbReference type="Gene3D" id="3.40.50.720">
    <property type="entry name" value="NAD(P)-binding Rossmann-like Domain"/>
    <property type="match status" value="1"/>
</dbReference>
<gene>
    <name evidence="3" type="ORF">ACFQY0_18265</name>
</gene>
<sequence length="420" mass="46784">MFDRRQILKGGIASAVAWSAPMILSSRVLGRQGHTGPNSRIAIGLVGCGLISKGHRGYCTTQDSTQVVSMCDVNAKLLAKFVAEVKAAQGSCDSTADYRELCAREDIDAVMVMTPDHWHAAISIEAMRNGKDVYVEKPMSLTIEEGKAMRAAVERYGRVLQVGSQQRSETAFRKGAELVRNGYIGKVHTVIAKLGQFPPATQFKEQPVPEGFDYDRWLGPAPWEPYNNERVKGNYGGGWRRFWEYGSRKNGDWGAHHFDIIQWAFNMDDSGPTLISPKGYEGGPQFHSYADGAKVIRDGDTKGAMIRFIGEEGEVRVGRSRYFETTPASLKNVRLKSSDTHLYVSNDHRADWLNSIKTRKQPIANVEVGHRTATICQLSGIAERLGRPIKWDPKAEQIIDDPAASRMMDRPRRAPYTLPI</sequence>
<evidence type="ECO:0000313" key="4">
    <source>
        <dbReference type="Proteomes" id="UP001596472"/>
    </source>
</evidence>
<dbReference type="SUPFAM" id="SSF51735">
    <property type="entry name" value="NAD(P)-binding Rossmann-fold domains"/>
    <property type="match status" value="1"/>
</dbReference>
<dbReference type="InterPro" id="IPR036291">
    <property type="entry name" value="NAD(P)-bd_dom_sf"/>
</dbReference>
<comment type="caution">
    <text evidence="3">The sequence shown here is derived from an EMBL/GenBank/DDBJ whole genome shotgun (WGS) entry which is preliminary data.</text>
</comment>
<evidence type="ECO:0000313" key="3">
    <source>
        <dbReference type="EMBL" id="MFC7339144.1"/>
    </source>
</evidence>
<dbReference type="SUPFAM" id="SSF55347">
    <property type="entry name" value="Glyceraldehyde-3-phosphate dehydrogenase-like, C-terminal domain"/>
    <property type="match status" value="1"/>
</dbReference>
<keyword evidence="4" id="KW-1185">Reference proteome</keyword>
<evidence type="ECO:0000259" key="1">
    <source>
        <dbReference type="Pfam" id="PF01408"/>
    </source>
</evidence>
<dbReference type="Proteomes" id="UP001596472">
    <property type="component" value="Unassembled WGS sequence"/>
</dbReference>
<name>A0ABW2LBG0_9BACT</name>
<feature type="domain" description="Gfo/Idh/MocA-like oxidoreductase N-terminal" evidence="1">
    <location>
        <begin position="42"/>
        <end position="163"/>
    </location>
</feature>
<protein>
    <submittedName>
        <fullName evidence="3">Gfo/Idh/MocA family protein</fullName>
    </submittedName>
</protein>
<dbReference type="InterPro" id="IPR050463">
    <property type="entry name" value="Gfo/Idh/MocA_oxidrdct_glycsds"/>
</dbReference>
<dbReference type="PANTHER" id="PTHR43818:SF5">
    <property type="entry name" value="OXIDOREDUCTASE FAMILY PROTEIN"/>
    <property type="match status" value="1"/>
</dbReference>
<reference evidence="4" key="1">
    <citation type="journal article" date="2019" name="Int. J. Syst. Evol. Microbiol.">
        <title>The Global Catalogue of Microorganisms (GCM) 10K type strain sequencing project: providing services to taxonomists for standard genome sequencing and annotation.</title>
        <authorList>
            <consortium name="The Broad Institute Genomics Platform"/>
            <consortium name="The Broad Institute Genome Sequencing Center for Infectious Disease"/>
            <person name="Wu L."/>
            <person name="Ma J."/>
        </authorList>
    </citation>
    <scope>NUCLEOTIDE SEQUENCE [LARGE SCALE GENOMIC DNA]</scope>
    <source>
        <strain evidence="4">CGMCC 4.1467</strain>
    </source>
</reference>
<dbReference type="EMBL" id="JBHTBS010000013">
    <property type="protein sequence ID" value="MFC7339144.1"/>
    <property type="molecule type" value="Genomic_DNA"/>
</dbReference>
<evidence type="ECO:0000259" key="2">
    <source>
        <dbReference type="Pfam" id="PF19051"/>
    </source>
</evidence>
<proteinExistence type="predicted"/>
<dbReference type="InterPro" id="IPR043906">
    <property type="entry name" value="Gfo/Idh/MocA_OxRdtase_bact_C"/>
</dbReference>
<feature type="domain" description="Gfo/Idh/MocA-like oxidoreductase bacterial type C-terminal" evidence="2">
    <location>
        <begin position="201"/>
        <end position="417"/>
    </location>
</feature>
<accession>A0ABW2LBG0</accession>
<dbReference type="PANTHER" id="PTHR43818">
    <property type="entry name" value="BCDNA.GH03377"/>
    <property type="match status" value="1"/>
</dbReference>
<dbReference type="InterPro" id="IPR000683">
    <property type="entry name" value="Gfo/Idh/MocA-like_OxRdtase_N"/>
</dbReference>
<dbReference type="Pfam" id="PF19051">
    <property type="entry name" value="GFO_IDH_MocA_C2"/>
    <property type="match status" value="1"/>
</dbReference>
<dbReference type="Pfam" id="PF01408">
    <property type="entry name" value="GFO_IDH_MocA"/>
    <property type="match status" value="1"/>
</dbReference>